<dbReference type="AlphaFoldDB" id="A0A6J2K009"/>
<evidence type="ECO:0000256" key="3">
    <source>
        <dbReference type="ARBA" id="ARBA00011071"/>
    </source>
</evidence>
<accession>A0A6J2K009</accession>
<evidence type="ECO:0000256" key="13">
    <source>
        <dbReference type="RuleBase" id="RU365064"/>
    </source>
</evidence>
<proteinExistence type="inferred from homology"/>
<evidence type="ECO:0000256" key="11">
    <source>
        <dbReference type="ARBA" id="ARBA00093408"/>
    </source>
</evidence>
<evidence type="ECO:0000256" key="10">
    <source>
        <dbReference type="ARBA" id="ARBA00023136"/>
    </source>
</evidence>
<feature type="transmembrane region" description="Helical" evidence="13">
    <location>
        <begin position="224"/>
        <end position="242"/>
    </location>
</feature>
<protein>
    <recommendedName>
        <fullName evidence="12 13">GPI alpha-1,4-mannosyltransferase I, catalytic subunit</fullName>
        <ecNumber evidence="13">2.4.1.-</ecNumber>
    </recommendedName>
    <alternativeName>
        <fullName evidence="13">GPI mannosyltransferase I</fullName>
    </alternativeName>
</protein>
<comment type="similarity">
    <text evidence="3 13">Belongs to the PIGM family.</text>
</comment>
<dbReference type="Proteomes" id="UP000504629">
    <property type="component" value="Unplaced"/>
</dbReference>
<keyword evidence="4 13" id="KW-0337">GPI-anchor biosynthesis</keyword>
<evidence type="ECO:0000256" key="8">
    <source>
        <dbReference type="ARBA" id="ARBA00022824"/>
    </source>
</evidence>
<evidence type="ECO:0000256" key="7">
    <source>
        <dbReference type="ARBA" id="ARBA00022692"/>
    </source>
</evidence>
<dbReference type="EC" id="2.4.1.-" evidence="13"/>
<feature type="transmembrane region" description="Helical" evidence="13">
    <location>
        <begin position="12"/>
        <end position="32"/>
    </location>
</feature>
<dbReference type="PANTHER" id="PTHR12886:SF0">
    <property type="entry name" value="GPI MANNOSYLTRANSFERASE 1"/>
    <property type="match status" value="1"/>
</dbReference>
<dbReference type="GO" id="GO:1990529">
    <property type="term" value="C:glycosylphosphatidylinositol-mannosyltransferase I complex"/>
    <property type="evidence" value="ECO:0007669"/>
    <property type="project" value="TreeGrafter"/>
</dbReference>
<keyword evidence="6 13" id="KW-0808">Transferase</keyword>
<dbReference type="GO" id="GO:0051751">
    <property type="term" value="F:alpha-1,4-mannosyltransferase activity"/>
    <property type="evidence" value="ECO:0007669"/>
    <property type="project" value="InterPro"/>
</dbReference>
<dbReference type="Pfam" id="PF05007">
    <property type="entry name" value="Mannosyl_trans"/>
    <property type="match status" value="1"/>
</dbReference>
<keyword evidence="7 13" id="KW-0812">Transmembrane</keyword>
<comment type="pathway">
    <text evidence="2 13">Glycolipid biosynthesis; glycosylphosphatidylinositol-anchor biosynthesis.</text>
</comment>
<evidence type="ECO:0000313" key="14">
    <source>
        <dbReference type="Proteomes" id="UP000504629"/>
    </source>
</evidence>
<dbReference type="RefSeq" id="XP_028035205.1">
    <property type="nucleotide sequence ID" value="XM_028179404.1"/>
</dbReference>
<evidence type="ECO:0000256" key="1">
    <source>
        <dbReference type="ARBA" id="ARBA00004477"/>
    </source>
</evidence>
<evidence type="ECO:0000256" key="5">
    <source>
        <dbReference type="ARBA" id="ARBA00022676"/>
    </source>
</evidence>
<dbReference type="GO" id="GO:0005789">
    <property type="term" value="C:endoplasmic reticulum membrane"/>
    <property type="evidence" value="ECO:0007669"/>
    <property type="project" value="UniProtKB-SubCell"/>
</dbReference>
<dbReference type="UniPathway" id="UPA00196"/>
<keyword evidence="8 13" id="KW-0256">Endoplasmic reticulum</keyword>
<keyword evidence="10 13" id="KW-0472">Membrane</keyword>
<dbReference type="CTD" id="37470"/>
<keyword evidence="5 13" id="KW-0328">Glycosyltransferase</keyword>
<dbReference type="GO" id="GO:0004376">
    <property type="term" value="F:GPI mannosyltransferase activity"/>
    <property type="evidence" value="ECO:0007669"/>
    <property type="project" value="InterPro"/>
</dbReference>
<dbReference type="InterPro" id="IPR007704">
    <property type="entry name" value="PIG-M"/>
</dbReference>
<evidence type="ECO:0000256" key="4">
    <source>
        <dbReference type="ARBA" id="ARBA00022502"/>
    </source>
</evidence>
<feature type="transmembrane region" description="Helical" evidence="13">
    <location>
        <begin position="314"/>
        <end position="336"/>
    </location>
</feature>
<evidence type="ECO:0000256" key="12">
    <source>
        <dbReference type="ARBA" id="ARBA00093608"/>
    </source>
</evidence>
<gene>
    <name evidence="15" type="primary">LOC114246725</name>
</gene>
<dbReference type="KEGG" id="bman:114246725"/>
<dbReference type="GO" id="GO:0006506">
    <property type="term" value="P:GPI anchor biosynthetic process"/>
    <property type="evidence" value="ECO:0007669"/>
    <property type="project" value="UniProtKB-UniPathway"/>
</dbReference>
<evidence type="ECO:0000256" key="6">
    <source>
        <dbReference type="ARBA" id="ARBA00022679"/>
    </source>
</evidence>
<comment type="function">
    <text evidence="11 13">Catalytic subunit of the glycosylphosphatidylinositol-mannosyltransferase I complex which catalyzes the transfer of the first mannose, via an alpha-1,4 bond from a dolichol-phosphate-mannose (Dol-P-Man) to the glucosaminyl acyl phosphatidylinositol (GlcN-(acyl)PI) intermediate to generate alpha-D-Man-(1-&gt;4)-alpha-D-GlcN-(1-&gt;6)-(1-radyl,2-acyl-sn-glycero-3-phospho)-2-acyl-inositol and participates in the sixth step of the glycosylphosphatidylinositol-anchor biosynthesis.</text>
</comment>
<feature type="transmembrane region" description="Helical" evidence="13">
    <location>
        <begin position="171"/>
        <end position="197"/>
    </location>
</feature>
<feature type="transmembrane region" description="Helical" evidence="13">
    <location>
        <begin position="356"/>
        <end position="377"/>
    </location>
</feature>
<dbReference type="SMR" id="A0A6J2K009"/>
<feature type="transmembrane region" description="Helical" evidence="13">
    <location>
        <begin position="384"/>
        <end position="407"/>
    </location>
</feature>
<evidence type="ECO:0000256" key="9">
    <source>
        <dbReference type="ARBA" id="ARBA00022989"/>
    </source>
</evidence>
<reference evidence="15" key="1">
    <citation type="submission" date="2025-08" db="UniProtKB">
        <authorList>
            <consortium name="RefSeq"/>
        </authorList>
    </citation>
    <scope>IDENTIFICATION</scope>
    <source>
        <tissue evidence="15">Silk gland</tissue>
    </source>
</reference>
<dbReference type="OrthoDB" id="1741594at2759"/>
<comment type="caution">
    <text evidence="13">Lacks conserved residue(s) required for the propagation of feature annotation.</text>
</comment>
<evidence type="ECO:0000256" key="2">
    <source>
        <dbReference type="ARBA" id="ARBA00004687"/>
    </source>
</evidence>
<comment type="subcellular location">
    <subcellularLocation>
        <location evidence="1 13">Endoplasmic reticulum membrane</location>
        <topology evidence="1 13">Multi-pass membrane protein</topology>
    </subcellularLocation>
</comment>
<dbReference type="PANTHER" id="PTHR12886">
    <property type="entry name" value="PIG-M MANNOSYLTRANSFERASE"/>
    <property type="match status" value="1"/>
</dbReference>
<organism evidence="14 15">
    <name type="scientific">Bombyx mandarina</name>
    <name type="common">Wild silk moth</name>
    <name type="synonym">Wild silkworm</name>
    <dbReference type="NCBI Taxonomy" id="7092"/>
    <lineage>
        <taxon>Eukaryota</taxon>
        <taxon>Metazoa</taxon>
        <taxon>Ecdysozoa</taxon>
        <taxon>Arthropoda</taxon>
        <taxon>Hexapoda</taxon>
        <taxon>Insecta</taxon>
        <taxon>Pterygota</taxon>
        <taxon>Neoptera</taxon>
        <taxon>Endopterygota</taxon>
        <taxon>Lepidoptera</taxon>
        <taxon>Glossata</taxon>
        <taxon>Ditrysia</taxon>
        <taxon>Bombycoidea</taxon>
        <taxon>Bombycidae</taxon>
        <taxon>Bombycinae</taxon>
        <taxon>Bombyx</taxon>
    </lineage>
</organism>
<sequence length="428" mass="49500">MDRVSKFIDLSFGNHICIGLTVRLVFILYGNIHDRFSVVPYTDVDYKVFTDAARHLVEGNSPYLRHTYRYSPLIAYLMIPNIIVGREFGKILFSVFDIFLAAAVKSLVERQLGVAKYASVTAKYCALSWLYNPLSIGISTRGNADSFPCFLIVLSIYFLQSNVFKNSITNIVLSGFFLGSAIHLRLYPLAFTFPMYLSLGKYKINRNTPIKEGLVSLLPNKNQMILAFSCVTSLLFITYAMYLRYGYEFLFETYIYHLLRKDTRHNFSILFYYTYLTKDQMSFDIVKILAQVSKCVLLFLLSLNYGCDPKTLPFAMFAQAVVLVAYNSVMTSQYFIWFLSLLPLVLKDFKMEPGKIVYLVFLWIATQCAWLFFAYQLEFKCRQVFMLIWCQSVMFYGSNVFILTQLIKYYRPGYAFGINESGKGIKEK</sequence>
<dbReference type="GeneID" id="114246725"/>
<evidence type="ECO:0000313" key="15">
    <source>
        <dbReference type="RefSeq" id="XP_028035205.1"/>
    </source>
</evidence>
<keyword evidence="9 13" id="KW-1133">Transmembrane helix</keyword>
<name>A0A6J2K009_BOMMA</name>
<keyword evidence="14" id="KW-1185">Reference proteome</keyword>